<dbReference type="AlphaFoldDB" id="A0A1F7YFQ4"/>
<evidence type="ECO:0008006" key="3">
    <source>
        <dbReference type="Google" id="ProtNLM"/>
    </source>
</evidence>
<sequence length="117" mass="13559">MLPFLQFLCQAYFGIRGNQRMIIADYNFEGPWSLDQIFNDVPGIYVIYTSQKWLDVGETDKLGQRLNGENHERKSQWILNSNRLPISIAFLQVDNIALRLVVESRLRQVLSPVCGEK</sequence>
<organism evidence="1 2">
    <name type="scientific">Candidatus Woesebacteria bacterium RIFCSPHIGHO2_01_FULL_40_22</name>
    <dbReference type="NCBI Taxonomy" id="1802499"/>
    <lineage>
        <taxon>Bacteria</taxon>
        <taxon>Candidatus Woeseibacteriota</taxon>
    </lineage>
</organism>
<dbReference type="Proteomes" id="UP000179221">
    <property type="component" value="Unassembled WGS sequence"/>
</dbReference>
<evidence type="ECO:0000313" key="2">
    <source>
        <dbReference type="Proteomes" id="UP000179221"/>
    </source>
</evidence>
<dbReference type="EMBL" id="MGGL01000017">
    <property type="protein sequence ID" value="OGM26000.1"/>
    <property type="molecule type" value="Genomic_DNA"/>
</dbReference>
<name>A0A1F7YFQ4_9BACT</name>
<gene>
    <name evidence="1" type="ORF">A2628_00440</name>
</gene>
<proteinExistence type="predicted"/>
<accession>A0A1F7YFQ4</accession>
<evidence type="ECO:0000313" key="1">
    <source>
        <dbReference type="EMBL" id="OGM26000.1"/>
    </source>
</evidence>
<comment type="caution">
    <text evidence="1">The sequence shown here is derived from an EMBL/GenBank/DDBJ whole genome shotgun (WGS) entry which is preliminary data.</text>
</comment>
<protein>
    <recommendedName>
        <fullName evidence="3">GIY-YIG domain-containing protein</fullName>
    </recommendedName>
</protein>
<reference evidence="1 2" key="1">
    <citation type="journal article" date="2016" name="Nat. Commun.">
        <title>Thousands of microbial genomes shed light on interconnected biogeochemical processes in an aquifer system.</title>
        <authorList>
            <person name="Anantharaman K."/>
            <person name="Brown C.T."/>
            <person name="Hug L.A."/>
            <person name="Sharon I."/>
            <person name="Castelle C.J."/>
            <person name="Probst A.J."/>
            <person name="Thomas B.C."/>
            <person name="Singh A."/>
            <person name="Wilkins M.J."/>
            <person name="Karaoz U."/>
            <person name="Brodie E.L."/>
            <person name="Williams K.H."/>
            <person name="Hubbard S.S."/>
            <person name="Banfield J.F."/>
        </authorList>
    </citation>
    <scope>NUCLEOTIDE SEQUENCE [LARGE SCALE GENOMIC DNA]</scope>
</reference>